<dbReference type="EMBL" id="KK207855">
    <property type="protein sequence ID" value="EZF52170.1"/>
    <property type="molecule type" value="Genomic_DNA"/>
</dbReference>
<dbReference type="Gene3D" id="3.90.420.10">
    <property type="entry name" value="Oxidoreductase, molybdopterin-binding domain"/>
    <property type="match status" value="1"/>
</dbReference>
<dbReference type="PANTHER" id="PTHR19372">
    <property type="entry name" value="SULFITE REDUCTASE"/>
    <property type="match status" value="1"/>
</dbReference>
<dbReference type="GO" id="GO:0005739">
    <property type="term" value="C:mitochondrion"/>
    <property type="evidence" value="ECO:0007669"/>
    <property type="project" value="TreeGrafter"/>
</dbReference>
<dbReference type="GO" id="GO:0008482">
    <property type="term" value="F:sulfite oxidase activity"/>
    <property type="evidence" value="ECO:0007669"/>
    <property type="project" value="TreeGrafter"/>
</dbReference>
<keyword evidence="3" id="KW-0479">Metal-binding</keyword>
<dbReference type="PRINTS" id="PR00407">
    <property type="entry name" value="EUMOPTERIN"/>
</dbReference>
<evidence type="ECO:0000256" key="1">
    <source>
        <dbReference type="ARBA" id="ARBA00001924"/>
    </source>
</evidence>
<dbReference type="Pfam" id="PF03404">
    <property type="entry name" value="Mo-co_dimer"/>
    <property type="match status" value="1"/>
</dbReference>
<evidence type="ECO:0000256" key="4">
    <source>
        <dbReference type="ARBA" id="ARBA00023002"/>
    </source>
</evidence>
<comment type="cofactor">
    <cofactor evidence="1">
        <name>Mo-molybdopterin</name>
        <dbReference type="ChEBI" id="CHEBI:71302"/>
    </cofactor>
</comment>
<keyword evidence="2" id="KW-0500">Molybdenum</keyword>
<dbReference type="Pfam" id="PF00174">
    <property type="entry name" value="Oxidored_molyb"/>
    <property type="match status" value="1"/>
</dbReference>
<proteinExistence type="predicted"/>
<feature type="domain" description="Oxidoreductase molybdopterin-binding" evidence="5">
    <location>
        <begin position="78"/>
        <end position="259"/>
    </location>
</feature>
<organism evidence="7">
    <name type="scientific">Trichophyton rubrum CBS 288.86</name>
    <dbReference type="NCBI Taxonomy" id="1215330"/>
    <lineage>
        <taxon>Eukaryota</taxon>
        <taxon>Fungi</taxon>
        <taxon>Dikarya</taxon>
        <taxon>Ascomycota</taxon>
        <taxon>Pezizomycotina</taxon>
        <taxon>Eurotiomycetes</taxon>
        <taxon>Eurotiomycetidae</taxon>
        <taxon>Onygenales</taxon>
        <taxon>Arthrodermataceae</taxon>
        <taxon>Trichophyton</taxon>
    </lineage>
</organism>
<dbReference type="GO" id="GO:0020037">
    <property type="term" value="F:heme binding"/>
    <property type="evidence" value="ECO:0007669"/>
    <property type="project" value="TreeGrafter"/>
</dbReference>
<dbReference type="GO" id="GO:0043546">
    <property type="term" value="F:molybdopterin cofactor binding"/>
    <property type="evidence" value="ECO:0007669"/>
    <property type="project" value="TreeGrafter"/>
</dbReference>
<evidence type="ECO:0000259" key="5">
    <source>
        <dbReference type="Pfam" id="PF00174"/>
    </source>
</evidence>
<dbReference type="AlphaFoldDB" id="A0A022W1A4"/>
<dbReference type="InterPro" id="IPR000572">
    <property type="entry name" value="OxRdtase_Mopterin-bd_dom"/>
</dbReference>
<dbReference type="SUPFAM" id="SSF81296">
    <property type="entry name" value="E set domains"/>
    <property type="match status" value="1"/>
</dbReference>
<dbReference type="InterPro" id="IPR008335">
    <property type="entry name" value="Mopterin_OxRdtase_euk"/>
</dbReference>
<dbReference type="Proteomes" id="UP000023758">
    <property type="component" value="Unassembled WGS sequence"/>
</dbReference>
<feature type="domain" description="Moybdenum cofactor oxidoreductase dimerisation" evidence="6">
    <location>
        <begin position="286"/>
        <end position="402"/>
    </location>
</feature>
<evidence type="ECO:0000256" key="2">
    <source>
        <dbReference type="ARBA" id="ARBA00022505"/>
    </source>
</evidence>
<dbReference type="FunFam" id="3.90.420.10:FF:000002">
    <property type="entry name" value="sulfite oxidase, mitochondrial"/>
    <property type="match status" value="1"/>
</dbReference>
<gene>
    <name evidence="7" type="ORF">H103_04596</name>
</gene>
<reference evidence="7" key="1">
    <citation type="submission" date="2014-02" db="EMBL/GenBank/DDBJ databases">
        <title>The Genome Sequence of Trichophyton rubrum (morphotype fischeri) CBS 288.86.</title>
        <authorList>
            <consortium name="The Broad Institute Genomics Platform"/>
            <person name="Cuomo C.A."/>
            <person name="White T.C."/>
            <person name="Graser Y."/>
            <person name="Martinez-Rossi N."/>
            <person name="Heitman J."/>
            <person name="Young S.K."/>
            <person name="Zeng Q."/>
            <person name="Gargeya S."/>
            <person name="Abouelleil A."/>
            <person name="Alvarado L."/>
            <person name="Chapman S.B."/>
            <person name="Gainer-Dewar J."/>
            <person name="Goldberg J."/>
            <person name="Griggs A."/>
            <person name="Gujja S."/>
            <person name="Hansen M."/>
            <person name="Howarth C."/>
            <person name="Imamovic A."/>
            <person name="Larimer J."/>
            <person name="Martinez D."/>
            <person name="Murphy C."/>
            <person name="Pearson M.D."/>
            <person name="Persinoti G."/>
            <person name="Poon T."/>
            <person name="Priest M."/>
            <person name="Roberts A.D."/>
            <person name="Saif S."/>
            <person name="Shea T.D."/>
            <person name="Sykes S.N."/>
            <person name="Wortman J."/>
            <person name="Nusbaum C."/>
            <person name="Birren B."/>
        </authorList>
    </citation>
    <scope>NUCLEOTIDE SEQUENCE [LARGE SCALE GENOMIC DNA]</scope>
    <source>
        <strain evidence="7">CBS 288.86</strain>
    </source>
</reference>
<dbReference type="Gene3D" id="2.60.40.650">
    <property type="match status" value="1"/>
</dbReference>
<dbReference type="InterPro" id="IPR005066">
    <property type="entry name" value="MoCF_OxRdtse_dimer"/>
</dbReference>
<dbReference type="PANTHER" id="PTHR19372:SF7">
    <property type="entry name" value="SULFITE OXIDASE, MITOCHONDRIAL"/>
    <property type="match status" value="1"/>
</dbReference>
<evidence type="ECO:0000313" key="7">
    <source>
        <dbReference type="EMBL" id="EZF52170.1"/>
    </source>
</evidence>
<dbReference type="InterPro" id="IPR036374">
    <property type="entry name" value="OxRdtase_Mopterin-bd_sf"/>
</dbReference>
<keyword evidence="4" id="KW-0560">Oxidoreductase</keyword>
<dbReference type="GO" id="GO:0030151">
    <property type="term" value="F:molybdenum ion binding"/>
    <property type="evidence" value="ECO:0007669"/>
    <property type="project" value="InterPro"/>
</dbReference>
<evidence type="ECO:0000259" key="6">
    <source>
        <dbReference type="Pfam" id="PF03404"/>
    </source>
</evidence>
<dbReference type="GO" id="GO:0006790">
    <property type="term" value="P:sulfur compound metabolic process"/>
    <property type="evidence" value="ECO:0007669"/>
    <property type="project" value="TreeGrafter"/>
</dbReference>
<protein>
    <recommendedName>
        <fullName evidence="8">Sulfite oxidase</fullName>
    </recommendedName>
</protein>
<dbReference type="OrthoDB" id="432685at2759"/>
<accession>A0A022W1A4</accession>
<sequence length="411" mass="46330">MLQPGLRTAFRSLLSFIRDLFSRGPFAFIVKRIRAYLAMDKSSHSSPLGLTEIINREPPVKELVSSFLTTKGAYHRNHSVIPQLDGARHFITVDGEVDKPFTLSVSQLRNDFQQHEVVCAMQCAGNRRHTMRTKLKEVHGVDWTDGAVMNCKWKGPRLRDVLMKAQLKDKDPENSLMNVAFACFQAPCEDDDYYGVSIELWRAMKMSEEVILALDMNDETLLPEYGFPVRVVVPGVAGARWVKWLDRITVQADESPNFYQQHDYKVLPPEATTWEISEKYWSTVPSIQEMPVNSVVACPDDGETVKLSSDGCIEVKGYAVPTGSQGPVVRVEVSTDGGESWVDAELQDDKPQSKWTWALWKARVKAEKGEDKTIYSRATDAAGNTQPEFSQWNIRGVTYNGYGASWNVNIV</sequence>
<evidence type="ECO:0008006" key="8">
    <source>
        <dbReference type="Google" id="ProtNLM"/>
    </source>
</evidence>
<evidence type="ECO:0000256" key="3">
    <source>
        <dbReference type="ARBA" id="ARBA00022723"/>
    </source>
</evidence>
<dbReference type="SUPFAM" id="SSF56524">
    <property type="entry name" value="Oxidoreductase molybdopterin-binding domain"/>
    <property type="match status" value="1"/>
</dbReference>
<name>A0A022W1A4_TRIRU</name>
<dbReference type="HOGENOM" id="CLU_003827_5_2_1"/>
<dbReference type="InterPro" id="IPR014756">
    <property type="entry name" value="Ig_E-set"/>
</dbReference>